<sequence length="107" mass="12784">MEKILKFINRFILILSNFLRKLNKLILTHHKKNMVILNKFLKNHKSIKNEFDPLIKEKSTKNTELLCKLNNLQKMDSNLSNEIKDLNFKNEQMHKKIKILGDLIINK</sequence>
<name>A0A239ZC02_CLOCO</name>
<dbReference type="EMBL" id="FNGL01000007">
    <property type="protein sequence ID" value="SDL09701.1"/>
    <property type="molecule type" value="Genomic_DNA"/>
</dbReference>
<dbReference type="RefSeq" id="WP_089865117.1">
    <property type="nucleotide sequence ID" value="NZ_FNGL01000007.1"/>
</dbReference>
<dbReference type="Proteomes" id="UP000198811">
    <property type="component" value="Unassembled WGS sequence"/>
</dbReference>
<dbReference type="Proteomes" id="UP000250223">
    <property type="component" value="Unassembled WGS sequence"/>
</dbReference>
<reference evidence="2 4" key="2">
    <citation type="submission" date="2018-06" db="EMBL/GenBank/DDBJ databases">
        <authorList>
            <consortium name="Pathogen Informatics"/>
            <person name="Doyle S."/>
        </authorList>
    </citation>
    <scope>NUCLEOTIDE SEQUENCE [LARGE SCALE GENOMIC DNA]</scope>
    <source>
        <strain evidence="2 4">NCTC13028</strain>
    </source>
</reference>
<dbReference type="EMBL" id="UAWC01000013">
    <property type="protein sequence ID" value="SQB34583.1"/>
    <property type="molecule type" value="Genomic_DNA"/>
</dbReference>
<protein>
    <submittedName>
        <fullName evidence="2">Uncharacterized protein</fullName>
    </submittedName>
</protein>
<evidence type="ECO:0000313" key="1">
    <source>
        <dbReference type="EMBL" id="SDL09701.1"/>
    </source>
</evidence>
<evidence type="ECO:0000313" key="2">
    <source>
        <dbReference type="EMBL" id="SQB34583.1"/>
    </source>
</evidence>
<accession>A0A239ZC02</accession>
<evidence type="ECO:0000313" key="3">
    <source>
        <dbReference type="Proteomes" id="UP000198811"/>
    </source>
</evidence>
<reference evidence="1 3" key="1">
    <citation type="submission" date="2016-10" db="EMBL/GenBank/DDBJ databases">
        <authorList>
            <person name="Varghese N."/>
            <person name="Submissions S."/>
        </authorList>
    </citation>
    <scope>NUCLEOTIDE SEQUENCE [LARGE SCALE GENOMIC DNA]</scope>
    <source>
        <strain evidence="1 3">NLAE-zl-C224</strain>
    </source>
</reference>
<dbReference type="GeneID" id="70576400"/>
<gene>
    <name evidence="2" type="ORF">NCTC13028_01498</name>
    <name evidence="1" type="ORF">SAMN05216497_1074</name>
</gene>
<dbReference type="AlphaFoldDB" id="A0A239ZC02"/>
<organism evidence="2 4">
    <name type="scientific">Clostridium cochlearium</name>
    <dbReference type="NCBI Taxonomy" id="1494"/>
    <lineage>
        <taxon>Bacteria</taxon>
        <taxon>Bacillati</taxon>
        <taxon>Bacillota</taxon>
        <taxon>Clostridia</taxon>
        <taxon>Eubacteriales</taxon>
        <taxon>Clostridiaceae</taxon>
        <taxon>Clostridium</taxon>
    </lineage>
</organism>
<dbReference type="OrthoDB" id="9925098at2"/>
<evidence type="ECO:0000313" key="4">
    <source>
        <dbReference type="Proteomes" id="UP000250223"/>
    </source>
</evidence>
<keyword evidence="3" id="KW-1185">Reference proteome</keyword>
<proteinExistence type="predicted"/>